<name>H5Y2U2_9FIRM</name>
<dbReference type="Proteomes" id="UP000005104">
    <property type="component" value="Chromosome"/>
</dbReference>
<sequence length="170" mass="18487">MGWVIQQGNGIAKNVRIEEKPLIPQSTARTMNSEGFGYYVLPNNISDSALIPITESPQPLAYVQVATGINKVIIVRVSVGWRIKNVENETSCTVMFKIWRGEPVTGELICSLLDGGESKSTNYKVTSFEHVDAGFREFSKTVYTLTAQLASGIGAEIVGCLTMTALGLEL</sequence>
<dbReference type="RefSeq" id="WP_007780959.1">
    <property type="nucleotide sequence ID" value="NZ_CM001441.1"/>
</dbReference>
<dbReference type="AlphaFoldDB" id="H5Y2U2"/>
<accession>H5Y2U2</accession>
<gene>
    <name evidence="1" type="ORF">DesyoDRAFT_1340</name>
</gene>
<organism evidence="1 2">
    <name type="scientific">Desulfosporosinus youngiae DSM 17734</name>
    <dbReference type="NCBI Taxonomy" id="768710"/>
    <lineage>
        <taxon>Bacteria</taxon>
        <taxon>Bacillati</taxon>
        <taxon>Bacillota</taxon>
        <taxon>Clostridia</taxon>
        <taxon>Eubacteriales</taxon>
        <taxon>Desulfitobacteriaceae</taxon>
        <taxon>Desulfosporosinus</taxon>
    </lineage>
</organism>
<dbReference type="STRING" id="768710.DesyoDRAFT_1340"/>
<dbReference type="OrthoDB" id="1683055at2"/>
<dbReference type="HOGENOM" id="CLU_1568240_0_0_9"/>
<evidence type="ECO:0000313" key="1">
    <source>
        <dbReference type="EMBL" id="EHQ88499.1"/>
    </source>
</evidence>
<dbReference type="EMBL" id="CM001441">
    <property type="protein sequence ID" value="EHQ88499.1"/>
    <property type="molecule type" value="Genomic_DNA"/>
</dbReference>
<proteinExistence type="predicted"/>
<keyword evidence="2" id="KW-1185">Reference proteome</keyword>
<reference evidence="1 2" key="1">
    <citation type="submission" date="2011-11" db="EMBL/GenBank/DDBJ databases">
        <title>The Noncontiguous Finished genome of Desulfosporosinus youngiae DSM 17734.</title>
        <authorList>
            <consortium name="US DOE Joint Genome Institute (JGI-PGF)"/>
            <person name="Lucas S."/>
            <person name="Han J."/>
            <person name="Lapidus A."/>
            <person name="Cheng J.-F."/>
            <person name="Goodwin L."/>
            <person name="Pitluck S."/>
            <person name="Peters L."/>
            <person name="Ovchinnikova G."/>
            <person name="Lu M."/>
            <person name="Land M.L."/>
            <person name="Hauser L."/>
            <person name="Pester M."/>
            <person name="Spring S."/>
            <person name="Ollivier B."/>
            <person name="Rattei T."/>
            <person name="Klenk H.-P."/>
            <person name="Wagner M."/>
            <person name="Loy A."/>
            <person name="Woyke T.J."/>
        </authorList>
    </citation>
    <scope>NUCLEOTIDE SEQUENCE [LARGE SCALE GENOMIC DNA]</scope>
    <source>
        <strain evidence="1 2">DSM 17734</strain>
    </source>
</reference>
<protein>
    <submittedName>
        <fullName evidence="1">Uncharacterized protein</fullName>
    </submittedName>
</protein>
<evidence type="ECO:0000313" key="2">
    <source>
        <dbReference type="Proteomes" id="UP000005104"/>
    </source>
</evidence>